<dbReference type="Gene3D" id="1.10.260.40">
    <property type="entry name" value="lambda repressor-like DNA-binding domains"/>
    <property type="match status" value="1"/>
</dbReference>
<comment type="caution">
    <text evidence="2">The sequence shown here is derived from an EMBL/GenBank/DDBJ whole genome shotgun (WGS) entry which is preliminary data.</text>
</comment>
<evidence type="ECO:0000313" key="2">
    <source>
        <dbReference type="EMBL" id="MEX9255047.1"/>
    </source>
</evidence>
<evidence type="ECO:0000313" key="3">
    <source>
        <dbReference type="Proteomes" id="UP001561463"/>
    </source>
</evidence>
<dbReference type="CDD" id="cd00093">
    <property type="entry name" value="HTH_XRE"/>
    <property type="match status" value="1"/>
</dbReference>
<reference evidence="2 3" key="1">
    <citation type="submission" date="2024-03" db="EMBL/GenBank/DDBJ databases">
        <title>Role of Flies in the Dissemination of Carbapenem-Resistant Enterobacteriaceae (CRE): An Epidemiological and Genomic Study in China.</title>
        <authorList>
            <person name="Chen K."/>
            <person name="Zhang R."/>
            <person name="Chen S."/>
        </authorList>
    </citation>
    <scope>NUCLEOTIDE SEQUENCE [LARGE SCALE GENOMIC DNA]</scope>
    <source>
        <strain evidence="3">fly-313</strain>
    </source>
</reference>
<sequence>MSLAEGQKPLQNRKISYVRKNMGGLELGQEEGTLHKLASRLGISYPTAVSWTTDIGIKLNRQGYNSPSHDFTNLQCRHAREFLKMTRDDFCSLSKVSKTALREFELGKANIRRETANKILAAFEVMGIRFNADGTFSHGQSTPRD</sequence>
<gene>
    <name evidence="2" type="ORF">AB7Z85_21450</name>
</gene>
<proteinExistence type="predicted"/>
<protein>
    <submittedName>
        <fullName evidence="2">Helix-turn-helix domain-containing protein</fullName>
    </submittedName>
</protein>
<dbReference type="SUPFAM" id="SSF47413">
    <property type="entry name" value="lambda repressor-like DNA-binding domains"/>
    <property type="match status" value="1"/>
</dbReference>
<dbReference type="EMBL" id="JBFZPZ010000039">
    <property type="protein sequence ID" value="MEX9255047.1"/>
    <property type="molecule type" value="Genomic_DNA"/>
</dbReference>
<keyword evidence="3" id="KW-1185">Reference proteome</keyword>
<dbReference type="Proteomes" id="UP001561463">
    <property type="component" value="Unassembled WGS sequence"/>
</dbReference>
<name>A0ABV4AC58_9ENTR</name>
<dbReference type="InterPro" id="IPR010982">
    <property type="entry name" value="Lambda_DNA-bd_dom_sf"/>
</dbReference>
<dbReference type="PROSITE" id="PS50943">
    <property type="entry name" value="HTH_CROC1"/>
    <property type="match status" value="1"/>
</dbReference>
<feature type="domain" description="HTH cro/C1-type" evidence="1">
    <location>
        <begin position="77"/>
        <end position="129"/>
    </location>
</feature>
<dbReference type="RefSeq" id="WP_226157009.1">
    <property type="nucleotide sequence ID" value="NZ_JBFZPZ010000039.1"/>
</dbReference>
<evidence type="ECO:0000259" key="1">
    <source>
        <dbReference type="PROSITE" id="PS50943"/>
    </source>
</evidence>
<organism evidence="2 3">
    <name type="scientific">Pseudenterobacter timonensis</name>
    <dbReference type="NCBI Taxonomy" id="1755099"/>
    <lineage>
        <taxon>Bacteria</taxon>
        <taxon>Pseudomonadati</taxon>
        <taxon>Pseudomonadota</taxon>
        <taxon>Gammaproteobacteria</taxon>
        <taxon>Enterobacterales</taxon>
        <taxon>Enterobacteriaceae</taxon>
        <taxon>Pseudenterobacter</taxon>
    </lineage>
</organism>
<dbReference type="InterPro" id="IPR001387">
    <property type="entry name" value="Cro/C1-type_HTH"/>
</dbReference>
<accession>A0ABV4AC58</accession>